<dbReference type="EMBL" id="FNED01000013">
    <property type="protein sequence ID" value="SDJ16550.1"/>
    <property type="molecule type" value="Genomic_DNA"/>
</dbReference>
<dbReference type="EMBL" id="LGUG01000004">
    <property type="protein sequence ID" value="KON95911.1"/>
    <property type="molecule type" value="Genomic_DNA"/>
</dbReference>
<proteinExistence type="predicted"/>
<keyword evidence="3" id="KW-1185">Reference proteome</keyword>
<dbReference type="Proteomes" id="UP000037269">
    <property type="component" value="Unassembled WGS sequence"/>
</dbReference>
<protein>
    <submittedName>
        <fullName evidence="1">Uncharacterized protein</fullName>
    </submittedName>
</protein>
<evidence type="ECO:0000313" key="4">
    <source>
        <dbReference type="Proteomes" id="UP000182836"/>
    </source>
</evidence>
<dbReference type="AlphaFoldDB" id="A0A0D1VFT8"/>
<dbReference type="PATRIC" id="fig|47500.8.peg.2725"/>
<evidence type="ECO:0000313" key="3">
    <source>
        <dbReference type="Proteomes" id="UP000037269"/>
    </source>
</evidence>
<dbReference type="Proteomes" id="UP000182836">
    <property type="component" value="Unassembled WGS sequence"/>
</dbReference>
<evidence type="ECO:0000313" key="1">
    <source>
        <dbReference type="EMBL" id="KON95911.1"/>
    </source>
</evidence>
<gene>
    <name evidence="1" type="ORF">AF333_10880</name>
    <name evidence="2" type="ORF">SAMN04487909_1132</name>
</gene>
<reference evidence="1 3" key="1">
    <citation type="submission" date="2015-07" db="EMBL/GenBank/DDBJ databases">
        <title>Fjat-14205 dsm 2895.</title>
        <authorList>
            <person name="Liu B."/>
            <person name="Wang J."/>
            <person name="Zhu Y."/>
            <person name="Liu G."/>
            <person name="Chen Q."/>
            <person name="Chen Z."/>
            <person name="Lan J."/>
            <person name="Che J."/>
            <person name="Ge C."/>
            <person name="Shi H."/>
            <person name="Pan Z."/>
            <person name="Liu X."/>
        </authorList>
    </citation>
    <scope>NUCLEOTIDE SEQUENCE [LARGE SCALE GENOMIC DNA]</scope>
    <source>
        <strain evidence="1 3">DSM 2895</strain>
    </source>
</reference>
<organism evidence="1 3">
    <name type="scientific">Aneurinibacillus migulanus</name>
    <name type="common">Bacillus migulanus</name>
    <dbReference type="NCBI Taxonomy" id="47500"/>
    <lineage>
        <taxon>Bacteria</taxon>
        <taxon>Bacillati</taxon>
        <taxon>Bacillota</taxon>
        <taxon>Bacilli</taxon>
        <taxon>Bacillales</taxon>
        <taxon>Paenibacillaceae</taxon>
        <taxon>Aneurinibacillus group</taxon>
        <taxon>Aneurinibacillus</taxon>
    </lineage>
</organism>
<evidence type="ECO:0000313" key="2">
    <source>
        <dbReference type="EMBL" id="SDJ16550.1"/>
    </source>
</evidence>
<accession>A0A0D1VFT8</accession>
<reference evidence="2 4" key="2">
    <citation type="submission" date="2016-10" db="EMBL/GenBank/DDBJ databases">
        <authorList>
            <person name="de Groot N.N."/>
        </authorList>
    </citation>
    <scope>NUCLEOTIDE SEQUENCE [LARGE SCALE GENOMIC DNA]</scope>
    <source>
        <strain evidence="2 4">DSM 2895</strain>
    </source>
</reference>
<sequence length="59" mass="6960">MQPSSSLWLNKWNYQAELKKLLKCLLKRLAQLIFLRIDVRSKLKGVSFGEYSMKESKTI</sequence>
<name>A0A0D1VFT8_ANEMI</name>